<dbReference type="Gene3D" id="6.10.140.140">
    <property type="match status" value="1"/>
</dbReference>
<reference evidence="12" key="2">
    <citation type="journal article" date="2000" name="Genome Res.">
        <title>Normalization and subtraction of cap-trapper-selected cDNAs to prepare full-length cDNA libraries for rapid discovery of new genes.</title>
        <authorList>
            <person name="Carninci P."/>
            <person name="Shibata Y."/>
            <person name="Hayatsu N."/>
            <person name="Sugahara Y."/>
            <person name="Shibata K."/>
            <person name="Itoh M."/>
            <person name="Konno H."/>
            <person name="Okazaki Y."/>
            <person name="Muramatsu M."/>
            <person name="Hayashizaki Y."/>
        </authorList>
    </citation>
    <scope>NUCLEOTIDE SEQUENCE</scope>
    <source>
        <strain evidence="12">C57BL/6J</strain>
        <tissue evidence="12">Olfactory brain</tissue>
    </source>
</reference>
<dbReference type="GO" id="GO:0008270">
    <property type="term" value="F:zinc ion binding"/>
    <property type="evidence" value="ECO:0007669"/>
    <property type="project" value="UniProtKB-KW"/>
</dbReference>
<keyword evidence="7" id="KW-0238">DNA-binding</keyword>
<dbReference type="CDD" id="cd07765">
    <property type="entry name" value="KRAB_A-box"/>
    <property type="match status" value="1"/>
</dbReference>
<feature type="domain" description="C2H2-type" evidence="10">
    <location>
        <begin position="202"/>
        <end position="229"/>
    </location>
</feature>
<reference evidence="12" key="6">
    <citation type="journal article" date="2002" name="Nature">
        <title>Analysis of the mouse transcriptome based on functional annotation of 60,770 full-length cDNAs.</title>
        <authorList>
            <consortium name="The FANTOM Consortium and the RIKEN Genome Exploration Research Group Phase I and II Team"/>
        </authorList>
    </citation>
    <scope>NUCLEOTIDE SEQUENCE</scope>
    <source>
        <strain evidence="12">C57BL/6J</strain>
        <tissue evidence="12">Olfactory brain</tissue>
    </source>
</reference>
<dbReference type="PROSITE" id="PS00028">
    <property type="entry name" value="ZINC_FINGER_C2H2_1"/>
    <property type="match status" value="2"/>
</dbReference>
<dbReference type="InterPro" id="IPR013087">
    <property type="entry name" value="Znf_C2H2_type"/>
</dbReference>
<feature type="domain" description="C2H2-type" evidence="10">
    <location>
        <begin position="290"/>
        <end position="317"/>
    </location>
</feature>
<evidence type="ECO:0000256" key="5">
    <source>
        <dbReference type="ARBA" id="ARBA00022771"/>
    </source>
</evidence>
<dbReference type="AlphaFoldDB" id="Q8CCP9"/>
<name>Q8CCP9_MOUSE</name>
<sequence length="319" mass="37587">MHRKQKMGPVTFEDVAVNFSLGEWALLDSYQKKLYRDVMMETFMNLISIGKTEEESMDVNYPQLQRNSRIQVVEKFCDYEHSSQCGKTHQQMTEHIVNGESHPAVKVYESSVNVKDINGHSSSDVLLRGQNEEKPYRCQELVEKAIKREKCWKDVTYSESFHTLESVPATENSCENTQTYESYRTLTPHQDSKRAHAGDELHECKQFEKTLKGESDIQIYERIHTGEKPLEYKQCGEAFVNSSHRTKHQRIHTREKTYSCRHCGETFLYSMARRNHEKTHKRDHTREKTYSCRHCGETFLYSKACRDHEKTHKKERSFI</sequence>
<dbReference type="MGI" id="MGI:4834570">
    <property type="gene designation" value="Zfp955a"/>
</dbReference>
<dbReference type="SUPFAM" id="SSF57667">
    <property type="entry name" value="beta-beta-alpha zinc fingers"/>
    <property type="match status" value="3"/>
</dbReference>
<evidence type="ECO:0000259" key="11">
    <source>
        <dbReference type="PROSITE" id="PS50805"/>
    </source>
</evidence>
<reference evidence="12" key="1">
    <citation type="journal article" date="1999" name="Methods Enzymol.">
        <title>High-efficiency full-length cDNA cloning.</title>
        <authorList>
            <person name="Carninci P."/>
            <person name="Hayashizaki Y."/>
        </authorList>
    </citation>
    <scope>NUCLEOTIDE SEQUENCE</scope>
    <source>
        <strain evidence="12">C57BL/6J</strain>
        <tissue evidence="12">Olfactory brain</tissue>
    </source>
</reference>
<reference evidence="12" key="8">
    <citation type="journal article" date="2005" name="Science">
        <title>Antisense Transcription in the Mammalian Transcriptome.</title>
        <authorList>
            <consortium name="RIKEN Genome Exploration Research Group and Genome Science Group (Genome Network Project Core Group) and the FANTOM Consortium"/>
        </authorList>
    </citation>
    <scope>NUCLEOTIDE SEQUENCE</scope>
    <source>
        <strain evidence="12">C57BL/6J</strain>
        <tissue evidence="12">Olfactory brain</tissue>
    </source>
</reference>
<evidence type="ECO:0000256" key="2">
    <source>
        <dbReference type="ARBA" id="ARBA00006991"/>
    </source>
</evidence>
<evidence type="ECO:0000256" key="3">
    <source>
        <dbReference type="ARBA" id="ARBA00022723"/>
    </source>
</evidence>
<dbReference type="Pfam" id="PF01352">
    <property type="entry name" value="KRAB"/>
    <property type="match status" value="1"/>
</dbReference>
<dbReference type="InterPro" id="IPR050758">
    <property type="entry name" value="Znf_C2H2-type"/>
</dbReference>
<comment type="subcellular location">
    <subcellularLocation>
        <location evidence="1">Nucleus</location>
    </subcellularLocation>
</comment>
<dbReference type="AGR" id="MGI:4834570"/>
<feature type="domain" description="C2H2-type" evidence="10">
    <location>
        <begin position="258"/>
        <end position="289"/>
    </location>
</feature>
<accession>Q8CCP9</accession>
<feature type="domain" description="C2H2-type" evidence="10">
    <location>
        <begin position="230"/>
        <end position="257"/>
    </location>
</feature>
<evidence type="ECO:0000313" key="13">
    <source>
        <dbReference type="MGI" id="MGI:4834570"/>
    </source>
</evidence>
<proteinExistence type="evidence at transcript level"/>
<feature type="domain" description="KRAB" evidence="11">
    <location>
        <begin position="10"/>
        <end position="87"/>
    </location>
</feature>
<evidence type="ECO:0000256" key="8">
    <source>
        <dbReference type="ARBA" id="ARBA00023242"/>
    </source>
</evidence>
<evidence type="ECO:0000256" key="4">
    <source>
        <dbReference type="ARBA" id="ARBA00022737"/>
    </source>
</evidence>
<evidence type="ECO:0000313" key="12">
    <source>
        <dbReference type="EMBL" id="BAC27823.1"/>
    </source>
</evidence>
<dbReference type="GO" id="GO:0005634">
    <property type="term" value="C:nucleus"/>
    <property type="evidence" value="ECO:0007669"/>
    <property type="project" value="UniProtKB-SubCell"/>
</dbReference>
<dbReference type="SMART" id="SM00355">
    <property type="entry name" value="ZnF_C2H2"/>
    <property type="match status" value="3"/>
</dbReference>
<evidence type="ECO:0000256" key="7">
    <source>
        <dbReference type="ARBA" id="ARBA00023125"/>
    </source>
</evidence>
<reference evidence="12" key="3">
    <citation type="journal article" date="2000" name="Genome Res.">
        <title>RIKEN integrated sequence analysis (RISA) system--384-format sequencing pipeline with 384 multicapillary sequencer.</title>
        <authorList>
            <person name="Shibata K."/>
            <person name="Itoh M."/>
            <person name="Aizawa K."/>
            <person name="Nagaoka S."/>
            <person name="Sasaki N."/>
            <person name="Carninci P."/>
            <person name="Konno H."/>
            <person name="Akiyama J."/>
            <person name="Nishi K."/>
            <person name="Kitsunai T."/>
            <person name="Tashiro H."/>
            <person name="Itoh M."/>
            <person name="Sumi N."/>
            <person name="Ishii Y."/>
            <person name="Nakamura S."/>
            <person name="Hazama M."/>
            <person name="Nishine T."/>
            <person name="Harada A."/>
            <person name="Yamamoto R."/>
            <person name="Matsumoto H."/>
            <person name="Sakaguchi S."/>
            <person name="Ikegami T."/>
            <person name="Kashiwagi K."/>
            <person name="Fujiwake S."/>
            <person name="Inoue K."/>
            <person name="Togawa Y."/>
            <person name="Izawa M."/>
            <person name="Ohara E."/>
            <person name="Watahiki M."/>
            <person name="Yoneda Y."/>
            <person name="Ishikawa T."/>
            <person name="Ozawa K."/>
            <person name="Tanaka T."/>
            <person name="Matsuura S."/>
            <person name="Kawai J."/>
            <person name="Okazaki Y."/>
            <person name="Muramatsu M."/>
            <person name="Inoue Y."/>
            <person name="Kira A."/>
            <person name="Hayashizaki Y."/>
        </authorList>
    </citation>
    <scope>NUCLEOTIDE SEQUENCE</scope>
    <source>
        <strain evidence="12">C57BL/6J</strain>
        <tissue evidence="12">Olfactory brain</tissue>
    </source>
</reference>
<evidence type="ECO:0000259" key="10">
    <source>
        <dbReference type="PROSITE" id="PS50157"/>
    </source>
</evidence>
<reference evidence="12" key="7">
    <citation type="journal article" date="2005" name="Science">
        <title>The Transcriptional Landscape of the Mammalian Genome.</title>
        <authorList>
            <consortium name="The FANTOM Consortium"/>
            <consortium name="Riken Genome Exploration Research Group and Genome Science Group (Genome Network Project Core Group)"/>
        </authorList>
    </citation>
    <scope>NUCLEOTIDE SEQUENCE</scope>
    <source>
        <strain evidence="12">C57BL/6J</strain>
        <tissue evidence="12">Olfactory brain</tissue>
    </source>
</reference>
<organism evidence="12">
    <name type="scientific">Mus musculus</name>
    <name type="common">Mouse</name>
    <dbReference type="NCBI Taxonomy" id="10090"/>
    <lineage>
        <taxon>Eukaryota</taxon>
        <taxon>Metazoa</taxon>
        <taxon>Chordata</taxon>
        <taxon>Craniata</taxon>
        <taxon>Vertebrata</taxon>
        <taxon>Euteleostomi</taxon>
        <taxon>Mammalia</taxon>
        <taxon>Eutheria</taxon>
        <taxon>Euarchontoglires</taxon>
        <taxon>Glires</taxon>
        <taxon>Rodentia</taxon>
        <taxon>Myomorpha</taxon>
        <taxon>Muroidea</taxon>
        <taxon>Muridae</taxon>
        <taxon>Murinae</taxon>
        <taxon>Mus</taxon>
        <taxon>Mus</taxon>
    </lineage>
</organism>
<reference evidence="12" key="5">
    <citation type="submission" date="2001-07" db="EMBL/GenBank/DDBJ databases">
        <authorList>
            <person name="Adachi J."/>
            <person name="Aizawa K."/>
            <person name="Akimura T."/>
            <person name="Arakawa T."/>
            <person name="Bono H."/>
            <person name="Carninci P."/>
            <person name="Fukuda S."/>
            <person name="Furuno M."/>
            <person name="Hanagaki T."/>
            <person name="Hara A."/>
            <person name="Hashizume W."/>
            <person name="Hayashida K."/>
            <person name="Hayatsu N."/>
            <person name="Hiramoto K."/>
            <person name="Hiraoka T."/>
            <person name="Hirozane T."/>
            <person name="Hori F."/>
            <person name="Imotani K."/>
            <person name="Ishii Y."/>
            <person name="Itoh M."/>
            <person name="Kagawa I."/>
            <person name="Kasukawa T."/>
            <person name="Katoh H."/>
            <person name="Kawai J."/>
            <person name="Kojima Y."/>
            <person name="Kondo S."/>
            <person name="Konno H."/>
            <person name="Kouda M."/>
            <person name="Koya S."/>
            <person name="Kurihara C."/>
            <person name="Matsuyama T."/>
            <person name="Miyazaki A."/>
            <person name="Murata M."/>
            <person name="Nakamura M."/>
            <person name="Nishi K."/>
            <person name="Nomura K."/>
            <person name="Numazaki R."/>
            <person name="Ohno M."/>
            <person name="Ohsato N."/>
            <person name="Okazaki Y."/>
            <person name="Saito R."/>
            <person name="Saitoh H."/>
            <person name="Sakai C."/>
            <person name="Sakai K."/>
            <person name="Sakazume N."/>
            <person name="Sano H."/>
            <person name="Sasaki D."/>
            <person name="Shibata K."/>
            <person name="Shinagawa A."/>
            <person name="Shiraki T."/>
            <person name="Sogabe Y."/>
            <person name="Tagami M."/>
            <person name="Tagawa A."/>
            <person name="Takahashi F."/>
            <person name="Takaku-Akahira S."/>
            <person name="Takeda Y."/>
            <person name="Tanaka T."/>
            <person name="Tomaru A."/>
            <person name="Toya T."/>
            <person name="Yasunishi A."/>
            <person name="Muramatsu M."/>
            <person name="Hayashizaki Y."/>
        </authorList>
    </citation>
    <scope>NUCLEOTIDE SEQUENCE</scope>
    <source>
        <strain evidence="12">C57BL/6J</strain>
        <tissue evidence="12">Olfactory brain</tissue>
    </source>
</reference>
<protein>
    <submittedName>
        <fullName evidence="12">Uncharacterized protein</fullName>
    </submittedName>
</protein>
<comment type="similarity">
    <text evidence="2">Belongs to the krueppel C2H2-type zinc-finger protein family.</text>
</comment>
<dbReference type="InterPro" id="IPR001909">
    <property type="entry name" value="KRAB"/>
</dbReference>
<evidence type="ECO:0000256" key="9">
    <source>
        <dbReference type="PROSITE-ProRule" id="PRU00042"/>
    </source>
</evidence>
<keyword evidence="6" id="KW-0862">Zinc</keyword>
<dbReference type="Gene3D" id="3.30.160.60">
    <property type="entry name" value="Classic Zinc Finger"/>
    <property type="match status" value="3"/>
</dbReference>
<dbReference type="PROSITE" id="PS50805">
    <property type="entry name" value="KRAB"/>
    <property type="match status" value="1"/>
</dbReference>
<dbReference type="GO" id="GO:0003677">
    <property type="term" value="F:DNA binding"/>
    <property type="evidence" value="ECO:0007669"/>
    <property type="project" value="UniProtKB-KW"/>
</dbReference>
<dbReference type="PANTHER" id="PTHR23234">
    <property type="entry name" value="ZNF44 PROTEIN"/>
    <property type="match status" value="1"/>
</dbReference>
<gene>
    <name evidence="13" type="primary">Zfp955a</name>
    <name evidence="13" type="synonym">Zfp422-rs1</name>
</gene>
<dbReference type="SUPFAM" id="SSF109640">
    <property type="entry name" value="KRAB domain (Kruppel-associated box)"/>
    <property type="match status" value="1"/>
</dbReference>
<dbReference type="SMART" id="SM00349">
    <property type="entry name" value="KRAB"/>
    <property type="match status" value="1"/>
</dbReference>
<keyword evidence="3" id="KW-0479">Metal-binding</keyword>
<dbReference type="PANTHER" id="PTHR23234:SF10">
    <property type="entry name" value="RIKEN CDNA 6720489N17 GENE-RELATED"/>
    <property type="match status" value="1"/>
</dbReference>
<dbReference type="InterPro" id="IPR036051">
    <property type="entry name" value="KRAB_dom_sf"/>
</dbReference>
<dbReference type="InterPro" id="IPR036236">
    <property type="entry name" value="Znf_C2H2_sf"/>
</dbReference>
<dbReference type="FunFam" id="3.30.160.60:FF:002623">
    <property type="entry name" value="Zinc finger protein 422, related sequence 1"/>
    <property type="match status" value="1"/>
</dbReference>
<dbReference type="PROSITE" id="PS50157">
    <property type="entry name" value="ZINC_FINGER_C2H2_2"/>
    <property type="match status" value="4"/>
</dbReference>
<keyword evidence="4" id="KW-0677">Repeat</keyword>
<reference evidence="12" key="4">
    <citation type="journal article" date="2001" name="Nature">
        <title>Functional annotation of a full-length mouse cDNA collection.</title>
        <authorList>
            <consortium name="The RIKEN Genome Exploration Research Group Phase II Team and the FANTOM Consortium"/>
        </authorList>
    </citation>
    <scope>NUCLEOTIDE SEQUENCE</scope>
    <source>
        <strain evidence="12">C57BL/6J</strain>
        <tissue evidence="12">Olfactory brain</tissue>
    </source>
</reference>
<keyword evidence="5 9" id="KW-0863">Zinc-finger</keyword>
<evidence type="ECO:0000256" key="6">
    <source>
        <dbReference type="ARBA" id="ARBA00022833"/>
    </source>
</evidence>
<evidence type="ECO:0000256" key="1">
    <source>
        <dbReference type="ARBA" id="ARBA00004123"/>
    </source>
</evidence>
<keyword evidence="8" id="KW-0539">Nucleus</keyword>
<dbReference type="GO" id="GO:0006355">
    <property type="term" value="P:regulation of DNA-templated transcription"/>
    <property type="evidence" value="ECO:0007669"/>
    <property type="project" value="InterPro"/>
</dbReference>
<dbReference type="EMBL" id="AK032339">
    <property type="protein sequence ID" value="BAC27823.1"/>
    <property type="molecule type" value="mRNA"/>
</dbReference>